<dbReference type="Gene3D" id="3.40.50.150">
    <property type="entry name" value="Vaccinia Virus protein VP39"/>
    <property type="match status" value="1"/>
</dbReference>
<dbReference type="PANTHER" id="PTHR43591">
    <property type="entry name" value="METHYLTRANSFERASE"/>
    <property type="match status" value="1"/>
</dbReference>
<keyword evidence="3" id="KW-1185">Reference proteome</keyword>
<dbReference type="PANTHER" id="PTHR43591:SF24">
    <property type="entry name" value="2-METHOXY-6-POLYPRENYL-1,4-BENZOQUINOL METHYLASE, MITOCHONDRIAL"/>
    <property type="match status" value="1"/>
</dbReference>
<dbReference type="RefSeq" id="WP_052036141.1">
    <property type="nucleotide sequence ID" value="NZ_JMIR01000009.1"/>
</dbReference>
<dbReference type="STRING" id="1157490.EL26_08670"/>
<dbReference type="EMBL" id="JMIR01000009">
    <property type="protein sequence ID" value="KEO83714.1"/>
    <property type="molecule type" value="Genomic_DNA"/>
</dbReference>
<comment type="caution">
    <text evidence="2">The sequence shown here is derived from an EMBL/GenBank/DDBJ whole genome shotgun (WGS) entry which is preliminary data.</text>
</comment>
<reference evidence="2 3" key="1">
    <citation type="journal article" date="2013" name="Int. J. Syst. Evol. Microbiol.">
        <title>Tumebacillus flagellatus sp. nov., an alpha-amylase/pullulanase-producing bacterium isolated from cassava wastewater.</title>
        <authorList>
            <person name="Wang Q."/>
            <person name="Xie N."/>
            <person name="Qin Y."/>
            <person name="Shen N."/>
            <person name="Zhu J."/>
            <person name="Mi H."/>
            <person name="Huang R."/>
        </authorList>
    </citation>
    <scope>NUCLEOTIDE SEQUENCE [LARGE SCALE GENOMIC DNA]</scope>
    <source>
        <strain evidence="2 3">GST4</strain>
    </source>
</reference>
<dbReference type="CDD" id="cd02440">
    <property type="entry name" value="AdoMet_MTases"/>
    <property type="match status" value="1"/>
</dbReference>
<dbReference type="Proteomes" id="UP000027931">
    <property type="component" value="Unassembled WGS sequence"/>
</dbReference>
<dbReference type="OrthoDB" id="9808140at2"/>
<organism evidence="2 3">
    <name type="scientific">Tumebacillus flagellatus</name>
    <dbReference type="NCBI Taxonomy" id="1157490"/>
    <lineage>
        <taxon>Bacteria</taxon>
        <taxon>Bacillati</taxon>
        <taxon>Bacillota</taxon>
        <taxon>Bacilli</taxon>
        <taxon>Bacillales</taxon>
        <taxon>Alicyclobacillaceae</taxon>
        <taxon>Tumebacillus</taxon>
    </lineage>
</organism>
<dbReference type="InterPro" id="IPR029063">
    <property type="entry name" value="SAM-dependent_MTases_sf"/>
</dbReference>
<gene>
    <name evidence="2" type="ORF">EL26_08670</name>
</gene>
<evidence type="ECO:0000313" key="2">
    <source>
        <dbReference type="EMBL" id="KEO83714.1"/>
    </source>
</evidence>
<name>A0A074LRJ3_9BACL</name>
<proteinExistence type="predicted"/>
<dbReference type="eggNOG" id="COG2226">
    <property type="taxonomic scope" value="Bacteria"/>
</dbReference>
<feature type="domain" description="Methyltransferase type 11" evidence="1">
    <location>
        <begin position="42"/>
        <end position="139"/>
    </location>
</feature>
<dbReference type="Pfam" id="PF08241">
    <property type="entry name" value="Methyltransf_11"/>
    <property type="match status" value="1"/>
</dbReference>
<sequence>MSEFRWVQSIESLEASRRWRFRPEWRTQLMAYMQLTPGMRVLEVGCGPGTFAPYLAQGLTPGGSVTGLDLDPRFVQRAQENAAREGLQDVEYVVGSAYELPFADGSFDAVTSYTGIGVLTDPQKAVAEMIRVCRPGGSISVIEAVTGRTGIVFDGVNVLPEFESYPGAARYRELRESVETWAAEHLVPRGTIGSEKFPAPALLALLGSFGLEGLQLNAWGYCHAPDDARYAQERQALRTAQYEAERQALEELRGRENFVLTSTELEELQSLSLARHRWILENPLYDWEAGISLVAAARKPS</sequence>
<dbReference type="InterPro" id="IPR013216">
    <property type="entry name" value="Methyltransf_11"/>
</dbReference>
<dbReference type="SUPFAM" id="SSF53335">
    <property type="entry name" value="S-adenosyl-L-methionine-dependent methyltransferases"/>
    <property type="match status" value="1"/>
</dbReference>
<protein>
    <recommendedName>
        <fullName evidence="1">Methyltransferase type 11 domain-containing protein</fullName>
    </recommendedName>
</protein>
<dbReference type="GO" id="GO:0008757">
    <property type="term" value="F:S-adenosylmethionine-dependent methyltransferase activity"/>
    <property type="evidence" value="ECO:0007669"/>
    <property type="project" value="InterPro"/>
</dbReference>
<dbReference type="AlphaFoldDB" id="A0A074LRJ3"/>
<evidence type="ECO:0000313" key="3">
    <source>
        <dbReference type="Proteomes" id="UP000027931"/>
    </source>
</evidence>
<evidence type="ECO:0000259" key="1">
    <source>
        <dbReference type="Pfam" id="PF08241"/>
    </source>
</evidence>
<accession>A0A074LRJ3</accession>